<evidence type="ECO:0000313" key="2">
    <source>
        <dbReference type="EMBL" id="CAE0126904.1"/>
    </source>
</evidence>
<evidence type="ECO:0008006" key="3">
    <source>
        <dbReference type="Google" id="ProtNLM"/>
    </source>
</evidence>
<gene>
    <name evidence="2" type="ORF">PSIN1315_LOCUS1280</name>
</gene>
<reference evidence="2" key="1">
    <citation type="submission" date="2021-01" db="EMBL/GenBank/DDBJ databases">
        <authorList>
            <person name="Corre E."/>
            <person name="Pelletier E."/>
            <person name="Niang G."/>
            <person name="Scheremetjew M."/>
            <person name="Finn R."/>
            <person name="Kale V."/>
            <person name="Holt S."/>
            <person name="Cochrane G."/>
            <person name="Meng A."/>
            <person name="Brown T."/>
            <person name="Cohen L."/>
        </authorList>
    </citation>
    <scope>NUCLEOTIDE SEQUENCE</scope>
    <source>
        <strain evidence="2">RCC927</strain>
    </source>
</reference>
<dbReference type="Pfam" id="PF01875">
    <property type="entry name" value="Memo"/>
    <property type="match status" value="1"/>
</dbReference>
<feature type="non-terminal residue" evidence="2">
    <location>
        <position position="1"/>
    </location>
</feature>
<dbReference type="AlphaFoldDB" id="A0A7S3B6Z3"/>
<name>A0A7S3B6Z3_9VIRI</name>
<organism evidence="2">
    <name type="scientific">Prasinoderma singulare</name>
    <dbReference type="NCBI Taxonomy" id="676789"/>
    <lineage>
        <taxon>Eukaryota</taxon>
        <taxon>Viridiplantae</taxon>
        <taxon>Prasinodermophyta</taxon>
        <taxon>Prasinodermophyceae</taxon>
        <taxon>Prasinodermales</taxon>
        <taxon>Prasinodermaceae</taxon>
        <taxon>Prasinoderma</taxon>
    </lineage>
</organism>
<comment type="similarity">
    <text evidence="1">Belongs to the MEMO1 family.</text>
</comment>
<dbReference type="HAMAP" id="MF_00055">
    <property type="entry name" value="MEMO1"/>
    <property type="match status" value="1"/>
</dbReference>
<sequence length="300" mass="32562">VRPARLRRASHAGAWYAAGAGALSRELRSWLQAASREACAEDLGRARGVIAPHAGYRYSGSTAAHAYAALQAAAPRVSRVFVLGPSHHWFTRRCALSAQEAYETPLGELAIDQDVCAQLAATGKFETMSKQVDEDEHSIELHMPYIAECVGMDVAVVPILVGALTAASEAEYGALLAPYLRDEANFFVVSSDFCHWGRRFNYTYHDASEGPIHKSIEALDRRGMAEIESGAPEAFTRYLARYENTICGRHPIGVMMCMAKEAGKHHGVGLTTKFVKYAQSSQCKSGEDSSVSYASALVLS</sequence>
<dbReference type="Gene3D" id="3.40.830.10">
    <property type="entry name" value="LigB-like"/>
    <property type="match status" value="1"/>
</dbReference>
<dbReference type="CDD" id="cd07361">
    <property type="entry name" value="MEMO_like"/>
    <property type="match status" value="1"/>
</dbReference>
<dbReference type="PANTHER" id="PTHR11060">
    <property type="entry name" value="PROTEIN MEMO1"/>
    <property type="match status" value="1"/>
</dbReference>
<dbReference type="EMBL" id="HBHY01002033">
    <property type="protein sequence ID" value="CAE0126904.1"/>
    <property type="molecule type" value="Transcribed_RNA"/>
</dbReference>
<dbReference type="PANTHER" id="PTHR11060:SF0">
    <property type="entry name" value="PROTEIN MEMO1"/>
    <property type="match status" value="1"/>
</dbReference>
<proteinExistence type="inferred from homology"/>
<evidence type="ECO:0000256" key="1">
    <source>
        <dbReference type="ARBA" id="ARBA00006315"/>
    </source>
</evidence>
<protein>
    <recommendedName>
        <fullName evidence="3">Protein MEMO1</fullName>
    </recommendedName>
</protein>
<accession>A0A7S3B6Z3</accession>
<dbReference type="NCBIfam" id="TIGR04336">
    <property type="entry name" value="AmmeMemoSam_B"/>
    <property type="match status" value="1"/>
</dbReference>
<dbReference type="InterPro" id="IPR002737">
    <property type="entry name" value="MEMO1_fam"/>
</dbReference>